<evidence type="ECO:0008006" key="3">
    <source>
        <dbReference type="Google" id="ProtNLM"/>
    </source>
</evidence>
<dbReference type="SUPFAM" id="SSF52980">
    <property type="entry name" value="Restriction endonuclease-like"/>
    <property type="match status" value="1"/>
</dbReference>
<proteinExistence type="predicted"/>
<protein>
    <recommendedName>
        <fullName evidence="3">Restriction endonuclease type IV Mrr domain-containing protein</fullName>
    </recommendedName>
</protein>
<reference evidence="1 2" key="1">
    <citation type="submission" date="2021-08" db="EMBL/GenBank/DDBJ databases">
        <title>FDA dAtabase for Regulatory Grade micrObial Sequences (FDA-ARGOS): Supporting development and validation of Infectious Disease Dx tests.</title>
        <authorList>
            <person name="Sproer C."/>
            <person name="Gronow S."/>
            <person name="Severitt S."/>
            <person name="Schroder I."/>
            <person name="Tallon L."/>
            <person name="Sadzewicz L."/>
            <person name="Zhao X."/>
            <person name="Boylan J."/>
            <person name="Ott S."/>
            <person name="Bowen H."/>
            <person name="Vavikolanu K."/>
            <person name="Hazen T."/>
            <person name="Aluvathingal J."/>
            <person name="Nadendla S."/>
            <person name="Lowell S."/>
            <person name="Myers T."/>
            <person name="Yan Y."/>
            <person name="Sichtig H."/>
        </authorList>
    </citation>
    <scope>NUCLEOTIDE SEQUENCE [LARGE SCALE GENOMIC DNA]</scope>
    <source>
        <strain evidence="1 2">FDAARGOS_1460</strain>
    </source>
</reference>
<gene>
    <name evidence="1" type="ORF">K8P03_09650</name>
</gene>
<sequence>MKFDKCCPDRNTKKYQIYHMPRPKDWDKDVMDAIQMLLWYIPNIDSVQSFSDDLIRSKAFENLTFDYVLDSLGMSYKDVLFIRPGGEIFDEYWDYYQGEVCTSCQKIIIVRQKNKTKTEDLLRCIRNAVAHGDFTVVGDMFVGFNEHKGEKKAIIKIRPKNLIRALNNISIQSEYNKAKLIDANLRKNGFKTQVEPKIVDKETKKFYYLDILAEKDGLKYIVEIKDISYKTYLSLGEFMRILASIEKYRKALDQEKAKLVLVIDEARLTKECWQIAEKYDDLIVLDLNRLIDMPDTVMDIFI</sequence>
<dbReference type="EMBL" id="JAIPME010000002">
    <property type="protein sequence ID" value="MBZ2387547.1"/>
    <property type="molecule type" value="Genomic_DNA"/>
</dbReference>
<dbReference type="RefSeq" id="WP_223420479.1">
    <property type="nucleotide sequence ID" value="NZ_JAIPME010000002.1"/>
</dbReference>
<dbReference type="Proteomes" id="UP000734271">
    <property type="component" value="Unassembled WGS sequence"/>
</dbReference>
<evidence type="ECO:0000313" key="1">
    <source>
        <dbReference type="EMBL" id="MBZ2387547.1"/>
    </source>
</evidence>
<evidence type="ECO:0000313" key="2">
    <source>
        <dbReference type="Proteomes" id="UP000734271"/>
    </source>
</evidence>
<dbReference type="Gene3D" id="3.40.1350.10">
    <property type="match status" value="1"/>
</dbReference>
<organism evidence="1 2">
    <name type="scientific">Anaerococcus murdochii</name>
    <dbReference type="NCBI Taxonomy" id="411577"/>
    <lineage>
        <taxon>Bacteria</taxon>
        <taxon>Bacillati</taxon>
        <taxon>Bacillota</taxon>
        <taxon>Tissierellia</taxon>
        <taxon>Tissierellales</taxon>
        <taxon>Peptoniphilaceae</taxon>
        <taxon>Anaerococcus</taxon>
    </lineage>
</organism>
<name>A0ABS7T1A5_9FIRM</name>
<dbReference type="InterPro" id="IPR011856">
    <property type="entry name" value="tRNA_endonuc-like_dom_sf"/>
</dbReference>
<comment type="caution">
    <text evidence="1">The sequence shown here is derived from an EMBL/GenBank/DDBJ whole genome shotgun (WGS) entry which is preliminary data.</text>
</comment>
<dbReference type="InterPro" id="IPR011335">
    <property type="entry name" value="Restrct_endonuc-II-like"/>
</dbReference>
<accession>A0ABS7T1A5</accession>
<keyword evidence="2" id="KW-1185">Reference proteome</keyword>